<keyword evidence="1" id="KW-0406">Ion transport</keyword>
<dbReference type="GO" id="GO:0044877">
    <property type="term" value="F:protein-containing complex binding"/>
    <property type="evidence" value="ECO:0007669"/>
    <property type="project" value="TreeGrafter"/>
</dbReference>
<dbReference type="Proteomes" id="UP000699462">
    <property type="component" value="Unassembled WGS sequence"/>
</dbReference>
<comment type="caution">
    <text evidence="3">The sequence shown here is derived from an EMBL/GenBank/DDBJ whole genome shotgun (WGS) entry which is preliminary data.</text>
</comment>
<accession>A0A8T0DTS2</accession>
<feature type="domain" description="Cyclic nucleotide-binding" evidence="2">
    <location>
        <begin position="98"/>
        <end position="147"/>
    </location>
</feature>
<dbReference type="PROSITE" id="PS50042">
    <property type="entry name" value="CNMP_BINDING_3"/>
    <property type="match status" value="1"/>
</dbReference>
<reference evidence="3 4" key="1">
    <citation type="submission" date="2019-07" db="EMBL/GenBank/DDBJ databases">
        <title>Annotation for the trematode Paragonimus westermani.</title>
        <authorList>
            <person name="Choi Y.-J."/>
        </authorList>
    </citation>
    <scope>NUCLEOTIDE SEQUENCE [LARGE SCALE GENOMIC DNA]</scope>
    <source>
        <strain evidence="3">180907_Pwestermani</strain>
    </source>
</reference>
<dbReference type="AlphaFoldDB" id="A0A8T0DTS2"/>
<dbReference type="PANTHER" id="PTHR45638">
    <property type="entry name" value="CYCLIC NUCLEOTIDE-GATED CATION CHANNEL SUBUNIT A"/>
    <property type="match status" value="1"/>
</dbReference>
<dbReference type="GO" id="GO:0005221">
    <property type="term" value="F:intracellularly cyclic nucleotide-activated monoatomic cation channel activity"/>
    <property type="evidence" value="ECO:0007669"/>
    <property type="project" value="InterPro"/>
</dbReference>
<dbReference type="InterPro" id="IPR050866">
    <property type="entry name" value="CNG_cation_channel"/>
</dbReference>
<evidence type="ECO:0000313" key="4">
    <source>
        <dbReference type="Proteomes" id="UP000699462"/>
    </source>
</evidence>
<dbReference type="PANTHER" id="PTHR45638:SF7">
    <property type="entry name" value="CYCLIC NUCLEOTIDE-GATED ION CHANNEL-LIKE, ISOFORM E"/>
    <property type="match status" value="1"/>
</dbReference>
<dbReference type="Gene3D" id="2.60.120.10">
    <property type="entry name" value="Jelly Rolls"/>
    <property type="match status" value="1"/>
</dbReference>
<keyword evidence="1" id="KW-1071">Ligand-gated ion channel</keyword>
<keyword evidence="4" id="KW-1185">Reference proteome</keyword>
<keyword evidence="1" id="KW-0813">Transport</keyword>
<sequence>MDIVVQLNTPQLEQGLIIQDKRKLAVRYMHTRHFALDLLTLVPLDLIQCLVGIQPMLRFPRRRGSSVGEINTFENLPDKLKVELALDVNLETLKKVIIFKDCRPELLHDLVLKMRSSIVTPGDYICRKDEIARDLFIVADGVLEVVG</sequence>
<protein>
    <recommendedName>
        <fullName evidence="2">Cyclic nucleotide-binding domain-containing protein</fullName>
    </recommendedName>
</protein>
<gene>
    <name evidence="3" type="ORF">P879_01866</name>
</gene>
<proteinExistence type="predicted"/>
<dbReference type="InterPro" id="IPR014710">
    <property type="entry name" value="RmlC-like_jellyroll"/>
</dbReference>
<dbReference type="InterPro" id="IPR018490">
    <property type="entry name" value="cNMP-bd_dom_sf"/>
</dbReference>
<dbReference type="EMBL" id="JTDF01000594">
    <property type="protein sequence ID" value="KAF8571309.1"/>
    <property type="molecule type" value="Genomic_DNA"/>
</dbReference>
<name>A0A8T0DTS2_9TREM</name>
<keyword evidence="1" id="KW-0407">Ion channel</keyword>
<dbReference type="CDD" id="cd00038">
    <property type="entry name" value="CAP_ED"/>
    <property type="match status" value="1"/>
</dbReference>
<dbReference type="OrthoDB" id="421226at2759"/>
<dbReference type="SUPFAM" id="SSF51206">
    <property type="entry name" value="cAMP-binding domain-like"/>
    <property type="match status" value="1"/>
</dbReference>
<organism evidence="3 4">
    <name type="scientific">Paragonimus westermani</name>
    <dbReference type="NCBI Taxonomy" id="34504"/>
    <lineage>
        <taxon>Eukaryota</taxon>
        <taxon>Metazoa</taxon>
        <taxon>Spiralia</taxon>
        <taxon>Lophotrochozoa</taxon>
        <taxon>Platyhelminthes</taxon>
        <taxon>Trematoda</taxon>
        <taxon>Digenea</taxon>
        <taxon>Plagiorchiida</taxon>
        <taxon>Troglotremata</taxon>
        <taxon>Troglotrematidae</taxon>
        <taxon>Paragonimus</taxon>
    </lineage>
</organism>
<evidence type="ECO:0000256" key="1">
    <source>
        <dbReference type="ARBA" id="ARBA00023286"/>
    </source>
</evidence>
<evidence type="ECO:0000313" key="3">
    <source>
        <dbReference type="EMBL" id="KAF8571309.1"/>
    </source>
</evidence>
<evidence type="ECO:0000259" key="2">
    <source>
        <dbReference type="PROSITE" id="PS50042"/>
    </source>
</evidence>
<dbReference type="InterPro" id="IPR000595">
    <property type="entry name" value="cNMP-bd_dom"/>
</dbReference>